<organism evidence="1 2">
    <name type="scientific">Zingiber officinale</name>
    <name type="common">Ginger</name>
    <name type="synonym">Amomum zingiber</name>
    <dbReference type="NCBI Taxonomy" id="94328"/>
    <lineage>
        <taxon>Eukaryota</taxon>
        <taxon>Viridiplantae</taxon>
        <taxon>Streptophyta</taxon>
        <taxon>Embryophyta</taxon>
        <taxon>Tracheophyta</taxon>
        <taxon>Spermatophyta</taxon>
        <taxon>Magnoliopsida</taxon>
        <taxon>Liliopsida</taxon>
        <taxon>Zingiberales</taxon>
        <taxon>Zingiberaceae</taxon>
        <taxon>Zingiber</taxon>
    </lineage>
</organism>
<accession>A0A8J5KFK7</accession>
<reference evidence="1 2" key="1">
    <citation type="submission" date="2020-08" db="EMBL/GenBank/DDBJ databases">
        <title>Plant Genome Project.</title>
        <authorList>
            <person name="Zhang R.-G."/>
        </authorList>
    </citation>
    <scope>NUCLEOTIDE SEQUENCE [LARGE SCALE GENOMIC DNA]</scope>
    <source>
        <tissue evidence="1">Rhizome</tissue>
    </source>
</reference>
<evidence type="ECO:0000313" key="1">
    <source>
        <dbReference type="EMBL" id="KAG6479249.1"/>
    </source>
</evidence>
<name>A0A8J5KFK7_ZINOF</name>
<protein>
    <submittedName>
        <fullName evidence="1">Uncharacterized protein</fullName>
    </submittedName>
</protein>
<dbReference type="EMBL" id="JACMSC010000017">
    <property type="protein sequence ID" value="KAG6479249.1"/>
    <property type="molecule type" value="Genomic_DNA"/>
</dbReference>
<dbReference type="AlphaFoldDB" id="A0A8J5KFK7"/>
<evidence type="ECO:0000313" key="2">
    <source>
        <dbReference type="Proteomes" id="UP000734854"/>
    </source>
</evidence>
<gene>
    <name evidence="1" type="ORF">ZIOFF_062711</name>
</gene>
<dbReference type="Proteomes" id="UP000734854">
    <property type="component" value="Unassembled WGS sequence"/>
</dbReference>
<comment type="caution">
    <text evidence="1">The sequence shown here is derived from an EMBL/GenBank/DDBJ whole genome shotgun (WGS) entry which is preliminary data.</text>
</comment>
<proteinExistence type="predicted"/>
<sequence length="188" mass="20778">MMPLYHQHPDSLPQLATRALQTPHTTGLLNSFGSFPHRRSISPDLCSVLPHNRAGSLLGVIVRSGQCHPITVLSSTLAHYYGGISILFERNLWISWLFLISTISSSFGFLLKSSYVPSSVIAATFSRFGAFDLQWLSSFSKGYQDENKLKRRGGLVAAPLLPLSPLKPKASKAFKEGLENQDLNQVEH</sequence>
<keyword evidence="2" id="KW-1185">Reference proteome</keyword>